<dbReference type="GO" id="GO:0009536">
    <property type="term" value="C:plastid"/>
    <property type="evidence" value="ECO:0007669"/>
    <property type="project" value="UniProtKB-SubCell"/>
</dbReference>
<dbReference type="eggNOG" id="ENOG502S160">
    <property type="taxonomic scope" value="Eukaryota"/>
</dbReference>
<feature type="region of interest" description="Disordered" evidence="3">
    <location>
        <begin position="272"/>
        <end position="314"/>
    </location>
</feature>
<dbReference type="RefSeq" id="XP_005836941.1">
    <property type="nucleotide sequence ID" value="XM_005836884.1"/>
</dbReference>
<keyword evidence="8" id="KW-1185">Reference proteome</keyword>
<reference evidence="8" key="2">
    <citation type="submission" date="2012-11" db="EMBL/GenBank/DDBJ databases">
        <authorList>
            <person name="Kuo A."/>
            <person name="Curtis B.A."/>
            <person name="Tanifuji G."/>
            <person name="Burki F."/>
            <person name="Gruber A."/>
            <person name="Irimia M."/>
            <person name="Maruyama S."/>
            <person name="Arias M.C."/>
            <person name="Ball S.G."/>
            <person name="Gile G.H."/>
            <person name="Hirakawa Y."/>
            <person name="Hopkins J.F."/>
            <person name="Rensing S.A."/>
            <person name="Schmutz J."/>
            <person name="Symeonidi A."/>
            <person name="Elias M."/>
            <person name="Eveleigh R.J."/>
            <person name="Herman E.K."/>
            <person name="Klute M.J."/>
            <person name="Nakayama T."/>
            <person name="Obornik M."/>
            <person name="Reyes-Prieto A."/>
            <person name="Armbrust E.V."/>
            <person name="Aves S.J."/>
            <person name="Beiko R.G."/>
            <person name="Coutinho P."/>
            <person name="Dacks J.B."/>
            <person name="Durnford D.G."/>
            <person name="Fast N.M."/>
            <person name="Green B.R."/>
            <person name="Grisdale C."/>
            <person name="Hempe F."/>
            <person name="Henrissat B."/>
            <person name="Hoppner M.P."/>
            <person name="Ishida K.-I."/>
            <person name="Kim E."/>
            <person name="Koreny L."/>
            <person name="Kroth P.G."/>
            <person name="Liu Y."/>
            <person name="Malik S.-B."/>
            <person name="Maier U.G."/>
            <person name="McRose D."/>
            <person name="Mock T."/>
            <person name="Neilson J.A."/>
            <person name="Onodera N.T."/>
            <person name="Poole A.M."/>
            <person name="Pritham E.J."/>
            <person name="Richards T.A."/>
            <person name="Rocap G."/>
            <person name="Roy S.W."/>
            <person name="Sarai C."/>
            <person name="Schaack S."/>
            <person name="Shirato S."/>
            <person name="Slamovits C.H."/>
            <person name="Spencer D.F."/>
            <person name="Suzuki S."/>
            <person name="Worden A.Z."/>
            <person name="Zauner S."/>
            <person name="Barry K."/>
            <person name="Bell C."/>
            <person name="Bharti A.K."/>
            <person name="Crow J.A."/>
            <person name="Grimwood J."/>
            <person name="Kramer R."/>
            <person name="Lindquist E."/>
            <person name="Lucas S."/>
            <person name="Salamov A."/>
            <person name="McFadden G.I."/>
            <person name="Lane C.E."/>
            <person name="Keeling P.J."/>
            <person name="Gray M.W."/>
            <person name="Grigoriev I.V."/>
            <person name="Archibald J.M."/>
        </authorList>
    </citation>
    <scope>NUCLEOTIDE SEQUENCE</scope>
    <source>
        <strain evidence="8">CCMP2712</strain>
    </source>
</reference>
<proteinExistence type="predicted"/>
<feature type="signal peptide" evidence="4">
    <location>
        <begin position="1"/>
        <end position="21"/>
    </location>
</feature>
<dbReference type="AlphaFoldDB" id="L1JMZ2"/>
<accession>L1JMZ2</accession>
<dbReference type="Proteomes" id="UP000011087">
    <property type="component" value="Unassembled WGS sequence"/>
</dbReference>
<dbReference type="STRING" id="905079.L1JMZ2"/>
<feature type="domain" description="Plastid lipid-associated protein/fibrillin conserved" evidence="5">
    <location>
        <begin position="74"/>
        <end position="133"/>
    </location>
</feature>
<evidence type="ECO:0000313" key="7">
    <source>
        <dbReference type="EnsemblProtists" id="EKX49961"/>
    </source>
</evidence>
<sequence>MIRKAFGIALVACIGADVVGAFAPSLHSVNIRKVTTASHSMKGTQLATAGTARRVQLRASGVQMKAQSDRTAEQLKGDLMTVLSYGTGLQQAADPKNRIEVNEILLELEPMNPTESPAMSSLMNGGWELVYTGGYAPGLFDSPTREIALLLYTGGYRPGLVANLLSKLPAPLASALSVEDVELKIEETEPRVEASLKVQAVGNEQMIRSKGNLVAESDVRMRETFMKLEAFGQSIELPGPFKYSRNLLVTYLDDDFLIVRDESGVPDIWLRKSKNEVASAPSNETATKDPSVDPTYDGPAWEDNRPEDVGPSDY</sequence>
<evidence type="ECO:0000256" key="3">
    <source>
        <dbReference type="SAM" id="MobiDB-lite"/>
    </source>
</evidence>
<dbReference type="OrthoDB" id="2015720at2759"/>
<dbReference type="OMA" id="WRNDINE"/>
<name>L1JMZ2_GUITC</name>
<evidence type="ECO:0000313" key="8">
    <source>
        <dbReference type="Proteomes" id="UP000011087"/>
    </source>
</evidence>
<evidence type="ECO:0000256" key="2">
    <source>
        <dbReference type="ARBA" id="ARBA00022640"/>
    </source>
</evidence>
<comment type="subcellular location">
    <subcellularLocation>
        <location evidence="1">Plastid</location>
    </subcellularLocation>
</comment>
<dbReference type="KEGG" id="gtt:GUITHDRAFT_161989"/>
<protein>
    <recommendedName>
        <fullName evidence="5">Plastid lipid-associated protein/fibrillin conserved domain-containing protein</fullName>
    </recommendedName>
</protein>
<evidence type="ECO:0000256" key="1">
    <source>
        <dbReference type="ARBA" id="ARBA00004474"/>
    </source>
</evidence>
<keyword evidence="4" id="KW-0732">Signal</keyword>
<dbReference type="PANTHER" id="PTHR31906">
    <property type="entry name" value="PLASTID-LIPID-ASSOCIATED PROTEIN 4, CHLOROPLASTIC-RELATED"/>
    <property type="match status" value="1"/>
</dbReference>
<dbReference type="PaxDb" id="55529-EKX49961"/>
<dbReference type="EnsemblProtists" id="EKX49961">
    <property type="protein sequence ID" value="EKX49961"/>
    <property type="gene ID" value="GUITHDRAFT_161989"/>
</dbReference>
<keyword evidence="2" id="KW-0934">Plastid</keyword>
<dbReference type="GeneID" id="17306664"/>
<evidence type="ECO:0000259" key="5">
    <source>
        <dbReference type="Pfam" id="PF04755"/>
    </source>
</evidence>
<reference evidence="7" key="3">
    <citation type="submission" date="2016-03" db="UniProtKB">
        <authorList>
            <consortium name="EnsemblProtists"/>
        </authorList>
    </citation>
    <scope>IDENTIFICATION</scope>
</reference>
<reference evidence="6 8" key="1">
    <citation type="journal article" date="2012" name="Nature">
        <title>Algal genomes reveal evolutionary mosaicism and the fate of nucleomorphs.</title>
        <authorList>
            <consortium name="DOE Joint Genome Institute"/>
            <person name="Curtis B.A."/>
            <person name="Tanifuji G."/>
            <person name="Burki F."/>
            <person name="Gruber A."/>
            <person name="Irimia M."/>
            <person name="Maruyama S."/>
            <person name="Arias M.C."/>
            <person name="Ball S.G."/>
            <person name="Gile G.H."/>
            <person name="Hirakawa Y."/>
            <person name="Hopkins J.F."/>
            <person name="Kuo A."/>
            <person name="Rensing S.A."/>
            <person name="Schmutz J."/>
            <person name="Symeonidi A."/>
            <person name="Elias M."/>
            <person name="Eveleigh R.J."/>
            <person name="Herman E.K."/>
            <person name="Klute M.J."/>
            <person name="Nakayama T."/>
            <person name="Obornik M."/>
            <person name="Reyes-Prieto A."/>
            <person name="Armbrust E.V."/>
            <person name="Aves S.J."/>
            <person name="Beiko R.G."/>
            <person name="Coutinho P."/>
            <person name="Dacks J.B."/>
            <person name="Durnford D.G."/>
            <person name="Fast N.M."/>
            <person name="Green B.R."/>
            <person name="Grisdale C.J."/>
            <person name="Hempel F."/>
            <person name="Henrissat B."/>
            <person name="Hoppner M.P."/>
            <person name="Ishida K."/>
            <person name="Kim E."/>
            <person name="Koreny L."/>
            <person name="Kroth P.G."/>
            <person name="Liu Y."/>
            <person name="Malik S.B."/>
            <person name="Maier U.G."/>
            <person name="McRose D."/>
            <person name="Mock T."/>
            <person name="Neilson J.A."/>
            <person name="Onodera N.T."/>
            <person name="Poole A.M."/>
            <person name="Pritham E.J."/>
            <person name="Richards T.A."/>
            <person name="Rocap G."/>
            <person name="Roy S.W."/>
            <person name="Sarai C."/>
            <person name="Schaack S."/>
            <person name="Shirato S."/>
            <person name="Slamovits C.H."/>
            <person name="Spencer D.F."/>
            <person name="Suzuki S."/>
            <person name="Worden A.Z."/>
            <person name="Zauner S."/>
            <person name="Barry K."/>
            <person name="Bell C."/>
            <person name="Bharti A.K."/>
            <person name="Crow J.A."/>
            <person name="Grimwood J."/>
            <person name="Kramer R."/>
            <person name="Lindquist E."/>
            <person name="Lucas S."/>
            <person name="Salamov A."/>
            <person name="McFadden G.I."/>
            <person name="Lane C.E."/>
            <person name="Keeling P.J."/>
            <person name="Gray M.W."/>
            <person name="Grigoriev I.V."/>
            <person name="Archibald J.M."/>
        </authorList>
    </citation>
    <scope>NUCLEOTIDE SEQUENCE</scope>
    <source>
        <strain evidence="6 8">CCMP2712</strain>
    </source>
</reference>
<gene>
    <name evidence="6" type="ORF">GUITHDRAFT_161989</name>
</gene>
<dbReference type="Pfam" id="PF04755">
    <property type="entry name" value="PAP_fibrillin"/>
    <property type="match status" value="1"/>
</dbReference>
<dbReference type="HOGENOM" id="CLU_886939_0_0_1"/>
<dbReference type="EMBL" id="JH992980">
    <property type="protein sequence ID" value="EKX49961.1"/>
    <property type="molecule type" value="Genomic_DNA"/>
</dbReference>
<evidence type="ECO:0000313" key="6">
    <source>
        <dbReference type="EMBL" id="EKX49961.1"/>
    </source>
</evidence>
<organism evidence="6">
    <name type="scientific">Guillardia theta (strain CCMP2712)</name>
    <name type="common">Cryptophyte</name>
    <dbReference type="NCBI Taxonomy" id="905079"/>
    <lineage>
        <taxon>Eukaryota</taxon>
        <taxon>Cryptophyceae</taxon>
        <taxon>Pyrenomonadales</taxon>
        <taxon>Geminigeraceae</taxon>
        <taxon>Guillardia</taxon>
    </lineage>
</organism>
<feature type="chain" id="PRO_5008771548" description="Plastid lipid-associated protein/fibrillin conserved domain-containing protein" evidence="4">
    <location>
        <begin position="22"/>
        <end position="314"/>
    </location>
</feature>
<dbReference type="InterPro" id="IPR039633">
    <property type="entry name" value="PAP"/>
</dbReference>
<evidence type="ECO:0000256" key="4">
    <source>
        <dbReference type="SAM" id="SignalP"/>
    </source>
</evidence>
<dbReference type="InterPro" id="IPR006843">
    <property type="entry name" value="PAP/fibrillin_dom"/>
</dbReference>